<protein>
    <recommendedName>
        <fullName evidence="1">MOSC domain-containing protein</fullName>
    </recommendedName>
</protein>
<evidence type="ECO:0000313" key="3">
    <source>
        <dbReference type="Proteomes" id="UP000297597"/>
    </source>
</evidence>
<proteinExistence type="predicted"/>
<reference evidence="2 3" key="1">
    <citation type="journal article" date="2018" name="Environ. Microbiol.">
        <title>Novel energy conservation strategies and behaviour of Pelotomaculum schinkii driving syntrophic propionate catabolism.</title>
        <authorList>
            <person name="Hidalgo-Ahumada C.A.P."/>
            <person name="Nobu M.K."/>
            <person name="Narihiro T."/>
            <person name="Tamaki H."/>
            <person name="Liu W.T."/>
            <person name="Kamagata Y."/>
            <person name="Stams A.J.M."/>
            <person name="Imachi H."/>
            <person name="Sousa D.Z."/>
        </authorList>
    </citation>
    <scope>NUCLEOTIDE SEQUENCE [LARGE SCALE GENOMIC DNA]</scope>
    <source>
        <strain evidence="2 3">MGP</strain>
    </source>
</reference>
<dbReference type="Proteomes" id="UP000297597">
    <property type="component" value="Unassembled WGS sequence"/>
</dbReference>
<dbReference type="InterPro" id="IPR052716">
    <property type="entry name" value="MOSC_domain"/>
</dbReference>
<comment type="caution">
    <text evidence="2">The sequence shown here is derived from an EMBL/GenBank/DDBJ whole genome shotgun (WGS) entry which is preliminary data.</text>
</comment>
<dbReference type="SUPFAM" id="SSF50800">
    <property type="entry name" value="PK beta-barrel domain-like"/>
    <property type="match status" value="1"/>
</dbReference>
<accession>A0A4Y7RQJ4</accession>
<dbReference type="RefSeq" id="WP_243119786.1">
    <property type="nucleotide sequence ID" value="NZ_QFFZ01000016.1"/>
</dbReference>
<dbReference type="InterPro" id="IPR011037">
    <property type="entry name" value="Pyrv_Knase-like_insert_dom_sf"/>
</dbReference>
<feature type="domain" description="MOSC" evidence="1">
    <location>
        <begin position="19"/>
        <end position="139"/>
    </location>
</feature>
<dbReference type="PROSITE" id="PS51340">
    <property type="entry name" value="MOSC"/>
    <property type="match status" value="1"/>
</dbReference>
<evidence type="ECO:0000259" key="1">
    <source>
        <dbReference type="PROSITE" id="PS51340"/>
    </source>
</evidence>
<sequence length="140" mass="15218">MPGKIISINIAARKGIEKDSVGEAMVIENWGLEGDAHAGNWDRQVSVFPVEALDKVASHKIDEVLNGGYTENFTISGIPLEELVVGKSLILGDAEIIITHIGKDEFKEHGRPYAVSREGRFGRVVKGGKVKTGDEVRIKP</sequence>
<dbReference type="GO" id="GO:0030151">
    <property type="term" value="F:molybdenum ion binding"/>
    <property type="evidence" value="ECO:0007669"/>
    <property type="project" value="InterPro"/>
</dbReference>
<gene>
    <name evidence="2" type="ORF">Pmgp_01800</name>
</gene>
<evidence type="ECO:0000313" key="2">
    <source>
        <dbReference type="EMBL" id="TEB11265.1"/>
    </source>
</evidence>
<organism evidence="2 3">
    <name type="scientific">Pelotomaculum propionicicum</name>
    <dbReference type="NCBI Taxonomy" id="258475"/>
    <lineage>
        <taxon>Bacteria</taxon>
        <taxon>Bacillati</taxon>
        <taxon>Bacillota</taxon>
        <taxon>Clostridia</taxon>
        <taxon>Eubacteriales</taxon>
        <taxon>Desulfotomaculaceae</taxon>
        <taxon>Pelotomaculum</taxon>
    </lineage>
</organism>
<dbReference type="Gene3D" id="2.40.33.20">
    <property type="entry name" value="PK beta-barrel domain-like"/>
    <property type="match status" value="1"/>
</dbReference>
<dbReference type="InterPro" id="IPR005302">
    <property type="entry name" value="MoCF_Sase_C"/>
</dbReference>
<dbReference type="PANTHER" id="PTHR36930">
    <property type="entry name" value="METAL-SULFUR CLUSTER BIOSYNTHESIS PROTEINS YUAD-RELATED"/>
    <property type="match status" value="1"/>
</dbReference>
<name>A0A4Y7RQJ4_9FIRM</name>
<dbReference type="GO" id="GO:0003824">
    <property type="term" value="F:catalytic activity"/>
    <property type="evidence" value="ECO:0007669"/>
    <property type="project" value="InterPro"/>
</dbReference>
<dbReference type="AlphaFoldDB" id="A0A4Y7RQJ4"/>
<dbReference type="GO" id="GO:0030170">
    <property type="term" value="F:pyridoxal phosphate binding"/>
    <property type="evidence" value="ECO:0007669"/>
    <property type="project" value="InterPro"/>
</dbReference>
<dbReference type="PANTHER" id="PTHR36930:SF1">
    <property type="entry name" value="MOSC DOMAIN-CONTAINING PROTEIN"/>
    <property type="match status" value="1"/>
</dbReference>
<dbReference type="EMBL" id="QFFZ01000016">
    <property type="protein sequence ID" value="TEB11265.1"/>
    <property type="molecule type" value="Genomic_DNA"/>
</dbReference>
<keyword evidence="3" id="KW-1185">Reference proteome</keyword>
<dbReference type="Pfam" id="PF03473">
    <property type="entry name" value="MOSC"/>
    <property type="match status" value="1"/>
</dbReference>